<name>A0A9P4SGD3_9PEZI</name>
<dbReference type="AlphaFoldDB" id="A0A9P4SGD3"/>
<keyword evidence="2" id="KW-1185">Reference proteome</keyword>
<reference evidence="1" key="1">
    <citation type="journal article" date="2020" name="Stud. Mycol.">
        <title>101 Dothideomycetes genomes: a test case for predicting lifestyles and emergence of pathogens.</title>
        <authorList>
            <person name="Haridas S."/>
            <person name="Albert R."/>
            <person name="Binder M."/>
            <person name="Bloem J."/>
            <person name="Labutti K."/>
            <person name="Salamov A."/>
            <person name="Andreopoulos B."/>
            <person name="Baker S."/>
            <person name="Barry K."/>
            <person name="Bills G."/>
            <person name="Bluhm B."/>
            <person name="Cannon C."/>
            <person name="Castanera R."/>
            <person name="Culley D."/>
            <person name="Daum C."/>
            <person name="Ezra D."/>
            <person name="Gonzalez J."/>
            <person name="Henrissat B."/>
            <person name="Kuo A."/>
            <person name="Liang C."/>
            <person name="Lipzen A."/>
            <person name="Lutzoni F."/>
            <person name="Magnuson J."/>
            <person name="Mondo S."/>
            <person name="Nolan M."/>
            <person name="Ohm R."/>
            <person name="Pangilinan J."/>
            <person name="Park H.-J."/>
            <person name="Ramirez L."/>
            <person name="Alfaro M."/>
            <person name="Sun H."/>
            <person name="Tritt A."/>
            <person name="Yoshinaga Y."/>
            <person name="Zwiers L.-H."/>
            <person name="Turgeon B."/>
            <person name="Goodwin S."/>
            <person name="Spatafora J."/>
            <person name="Crous P."/>
            <person name="Grigoriev I."/>
        </authorList>
    </citation>
    <scope>NUCLEOTIDE SEQUENCE</scope>
    <source>
        <strain evidence="1">CBS 101060</strain>
    </source>
</reference>
<dbReference type="Proteomes" id="UP000799429">
    <property type="component" value="Unassembled WGS sequence"/>
</dbReference>
<organism evidence="1 2">
    <name type="scientific">Patellaria atrata CBS 101060</name>
    <dbReference type="NCBI Taxonomy" id="1346257"/>
    <lineage>
        <taxon>Eukaryota</taxon>
        <taxon>Fungi</taxon>
        <taxon>Dikarya</taxon>
        <taxon>Ascomycota</taxon>
        <taxon>Pezizomycotina</taxon>
        <taxon>Dothideomycetes</taxon>
        <taxon>Dothideomycetes incertae sedis</taxon>
        <taxon>Patellariales</taxon>
        <taxon>Patellariaceae</taxon>
        <taxon>Patellaria</taxon>
    </lineage>
</organism>
<dbReference type="OrthoDB" id="3231000at2759"/>
<evidence type="ECO:0000313" key="2">
    <source>
        <dbReference type="Proteomes" id="UP000799429"/>
    </source>
</evidence>
<comment type="caution">
    <text evidence="1">The sequence shown here is derived from an EMBL/GenBank/DDBJ whole genome shotgun (WGS) entry which is preliminary data.</text>
</comment>
<sequence>MDPKEYGCKSCNILAHSDSLSAVQGEIKDNLEEYNKGVFSFLMTGHECFRRITLHDSHHFSVEQQITVTIVPNLGDPSDWSALIINDCGTPTTATPPWKISSVQNSDVSFYAIKDHRFEWMDLG</sequence>
<gene>
    <name evidence="1" type="ORF">M501DRAFT_988279</name>
</gene>
<accession>A0A9P4SGD3</accession>
<proteinExistence type="predicted"/>
<protein>
    <submittedName>
        <fullName evidence="1">Uncharacterized protein</fullName>
    </submittedName>
</protein>
<dbReference type="EMBL" id="MU006090">
    <property type="protein sequence ID" value="KAF2842012.1"/>
    <property type="molecule type" value="Genomic_DNA"/>
</dbReference>
<evidence type="ECO:0000313" key="1">
    <source>
        <dbReference type="EMBL" id="KAF2842012.1"/>
    </source>
</evidence>